<feature type="transmembrane region" description="Helical" evidence="6">
    <location>
        <begin position="402"/>
        <end position="422"/>
    </location>
</feature>
<gene>
    <name evidence="7" type="ORF">Scep_002873</name>
</gene>
<dbReference type="GO" id="GO:0022857">
    <property type="term" value="F:transmembrane transporter activity"/>
    <property type="evidence" value="ECO:0007669"/>
    <property type="project" value="InterPro"/>
</dbReference>
<feature type="transmembrane region" description="Helical" evidence="6">
    <location>
        <begin position="198"/>
        <end position="217"/>
    </location>
</feature>
<evidence type="ECO:0000313" key="8">
    <source>
        <dbReference type="Proteomes" id="UP001419268"/>
    </source>
</evidence>
<keyword evidence="8" id="KW-1185">Reference proteome</keyword>
<feature type="transmembrane region" description="Helical" evidence="6">
    <location>
        <begin position="530"/>
        <end position="549"/>
    </location>
</feature>
<dbReference type="GO" id="GO:0016020">
    <property type="term" value="C:membrane"/>
    <property type="evidence" value="ECO:0007669"/>
    <property type="project" value="UniProtKB-SubCell"/>
</dbReference>
<feature type="transmembrane region" description="Helical" evidence="6">
    <location>
        <begin position="487"/>
        <end position="510"/>
    </location>
</feature>
<evidence type="ECO:0000256" key="5">
    <source>
        <dbReference type="ARBA" id="ARBA00023136"/>
    </source>
</evidence>
<feature type="transmembrane region" description="Helical" evidence="6">
    <location>
        <begin position="447"/>
        <end position="466"/>
    </location>
</feature>
<evidence type="ECO:0000313" key="7">
    <source>
        <dbReference type="EMBL" id="KAK9167682.1"/>
    </source>
</evidence>
<dbReference type="PROSITE" id="PS01022">
    <property type="entry name" value="PTR2_1"/>
    <property type="match status" value="1"/>
</dbReference>
<dbReference type="AlphaFoldDB" id="A0AAP0LAP5"/>
<dbReference type="SUPFAM" id="SSF103473">
    <property type="entry name" value="MFS general substrate transporter"/>
    <property type="match status" value="1"/>
</dbReference>
<evidence type="ECO:0000256" key="4">
    <source>
        <dbReference type="ARBA" id="ARBA00022989"/>
    </source>
</evidence>
<dbReference type="EMBL" id="JBBNAG010000001">
    <property type="protein sequence ID" value="KAK9167682.1"/>
    <property type="molecule type" value="Genomic_DNA"/>
</dbReference>
<dbReference type="GO" id="GO:0006857">
    <property type="term" value="P:oligopeptide transport"/>
    <property type="evidence" value="ECO:0007669"/>
    <property type="project" value="InterPro"/>
</dbReference>
<evidence type="ECO:0000256" key="6">
    <source>
        <dbReference type="SAM" id="Phobius"/>
    </source>
</evidence>
<keyword evidence="5 6" id="KW-0472">Membrane</keyword>
<name>A0AAP0LAP5_9MAGN</name>
<reference evidence="7 8" key="1">
    <citation type="submission" date="2024-01" db="EMBL/GenBank/DDBJ databases">
        <title>Genome assemblies of Stephania.</title>
        <authorList>
            <person name="Yang L."/>
        </authorList>
    </citation>
    <scope>NUCLEOTIDE SEQUENCE [LARGE SCALE GENOMIC DNA]</scope>
    <source>
        <strain evidence="7">JXDWG</strain>
        <tissue evidence="7">Leaf</tissue>
    </source>
</reference>
<organism evidence="7 8">
    <name type="scientific">Stephania cephalantha</name>
    <dbReference type="NCBI Taxonomy" id="152367"/>
    <lineage>
        <taxon>Eukaryota</taxon>
        <taxon>Viridiplantae</taxon>
        <taxon>Streptophyta</taxon>
        <taxon>Embryophyta</taxon>
        <taxon>Tracheophyta</taxon>
        <taxon>Spermatophyta</taxon>
        <taxon>Magnoliopsida</taxon>
        <taxon>Ranunculales</taxon>
        <taxon>Menispermaceae</taxon>
        <taxon>Menispermoideae</taxon>
        <taxon>Cissampelideae</taxon>
        <taxon>Stephania</taxon>
    </lineage>
</organism>
<evidence type="ECO:0000256" key="1">
    <source>
        <dbReference type="ARBA" id="ARBA00004141"/>
    </source>
</evidence>
<keyword evidence="3 6" id="KW-0812">Transmembrane</keyword>
<feature type="transmembrane region" description="Helical" evidence="6">
    <location>
        <begin position="359"/>
        <end position="381"/>
    </location>
</feature>
<dbReference type="InterPro" id="IPR036259">
    <property type="entry name" value="MFS_trans_sf"/>
</dbReference>
<feature type="transmembrane region" description="Helical" evidence="6">
    <location>
        <begin position="145"/>
        <end position="165"/>
    </location>
</feature>
<dbReference type="Proteomes" id="UP001419268">
    <property type="component" value="Unassembled WGS sequence"/>
</dbReference>
<dbReference type="PANTHER" id="PTHR11654">
    <property type="entry name" value="OLIGOPEPTIDE TRANSPORTER-RELATED"/>
    <property type="match status" value="1"/>
</dbReference>
<feature type="transmembrane region" description="Helical" evidence="6">
    <location>
        <begin position="88"/>
        <end position="108"/>
    </location>
</feature>
<keyword evidence="4 6" id="KW-1133">Transmembrane helix</keyword>
<sequence>MGLFSNGANGAQVPLLAVEDESCSSGGVEGVVDDKGEKAYRSSSGGWRSAFLIMASEVFERLACFGIYSNLIIYLTGPLGQSTATAAANVNAWLGAGFILPLLGAYIADSVIGIYRAIIYFTVLYIVGLGMMTFSALAYSSSSSSSPPLFVVIFFFISLYLVAIAQGGRKPCAQAFAADQFDIQDPSERRSKSSFFNWWYCALSIGMALAYTIMSYIQENLGWVLGFGIPCACMVVSLLLVLVGSKTYRYSARESEKNPFVRIAKVFIAAAKNWRRSTPSTFTTKEVQESERSSYKIKFLDKALIDTELSENQVGEAKTILQLAPIWCTCLIYSIVSAQTSTFYTKQGSTMDRKIGANLQVPAASLSSFINIGALITLPIYDRLFVPFARGITKKPNGITTLQRIGTGMFLSILVMVVSAIVENIRLRTAAEHGLVDTPGATVPMKVWWLLPQYILFGVSTAFVYVGSQQFFYDEVPAGLKSMGLALNYSIVGVGSFLSGFLVSAIEKITSPDGRGSWFPINLNEGHLDYFYWFLCGLDVIGLFAFIYFSKSYIYSNGGIVDVLS</sequence>
<feature type="transmembrane region" description="Helical" evidence="6">
    <location>
        <begin position="58"/>
        <end position="76"/>
    </location>
</feature>
<feature type="transmembrane region" description="Helical" evidence="6">
    <location>
        <begin position="223"/>
        <end position="243"/>
    </location>
</feature>
<comment type="similarity">
    <text evidence="2">Belongs to the major facilitator superfamily. Proton-dependent oligopeptide transporter (POT/PTR) (TC 2.A.17) family.</text>
</comment>
<evidence type="ECO:0000256" key="2">
    <source>
        <dbReference type="ARBA" id="ARBA00005982"/>
    </source>
</evidence>
<comment type="caution">
    <text evidence="7">The sequence shown here is derived from an EMBL/GenBank/DDBJ whole genome shotgun (WGS) entry which is preliminary data.</text>
</comment>
<accession>A0AAP0LAP5</accession>
<comment type="subcellular location">
    <subcellularLocation>
        <location evidence="1">Membrane</location>
        <topology evidence="1">Multi-pass membrane protein</topology>
    </subcellularLocation>
</comment>
<dbReference type="InterPro" id="IPR018456">
    <property type="entry name" value="PTR2_symporter_CS"/>
</dbReference>
<dbReference type="Gene3D" id="1.20.1250.20">
    <property type="entry name" value="MFS general substrate transporter like domains"/>
    <property type="match status" value="1"/>
</dbReference>
<protein>
    <recommendedName>
        <fullName evidence="9">Protein NRT1/ PTR FAMILY 5.10-like</fullName>
    </recommendedName>
</protein>
<dbReference type="FunFam" id="1.20.1250.20:FF:000410">
    <property type="entry name" value="POT family protein"/>
    <property type="match status" value="1"/>
</dbReference>
<dbReference type="InterPro" id="IPR000109">
    <property type="entry name" value="POT_fam"/>
</dbReference>
<feature type="transmembrane region" description="Helical" evidence="6">
    <location>
        <begin position="117"/>
        <end position="139"/>
    </location>
</feature>
<dbReference type="Pfam" id="PF00854">
    <property type="entry name" value="PTR2"/>
    <property type="match status" value="1"/>
</dbReference>
<evidence type="ECO:0000256" key="3">
    <source>
        <dbReference type="ARBA" id="ARBA00022692"/>
    </source>
</evidence>
<evidence type="ECO:0008006" key="9">
    <source>
        <dbReference type="Google" id="ProtNLM"/>
    </source>
</evidence>
<proteinExistence type="inferred from homology"/>